<evidence type="ECO:0000256" key="6">
    <source>
        <dbReference type="SAM" id="Phobius"/>
    </source>
</evidence>
<dbReference type="Proteomes" id="UP001210865">
    <property type="component" value="Chromosome"/>
</dbReference>
<dbReference type="EMBL" id="CP115174">
    <property type="protein sequence ID" value="WBO21191.1"/>
    <property type="molecule type" value="Genomic_DNA"/>
</dbReference>
<dbReference type="PANTHER" id="PTHR43461">
    <property type="entry name" value="TRANSMEMBRANE PROTEIN 256"/>
    <property type="match status" value="1"/>
</dbReference>
<evidence type="ECO:0000256" key="2">
    <source>
        <dbReference type="ARBA" id="ARBA00009694"/>
    </source>
</evidence>
<sequence length="121" mass="11989">MSVGADPHERRTLGVLASLSGAVAVVAGAYGAHGASGVAAEWLKTGSHYQLIHAVAALVAIGRPAGRLAGWCFIGGGGLFAATLYAMAFGAPHWLGAVTPLGGMGLIIGWLALAVGAGRSR</sequence>
<keyword evidence="3 6" id="KW-0812">Transmembrane</keyword>
<evidence type="ECO:0000256" key="4">
    <source>
        <dbReference type="ARBA" id="ARBA00022989"/>
    </source>
</evidence>
<evidence type="ECO:0000256" key="3">
    <source>
        <dbReference type="ARBA" id="ARBA00022692"/>
    </source>
</evidence>
<evidence type="ECO:0000313" key="8">
    <source>
        <dbReference type="Proteomes" id="UP001210865"/>
    </source>
</evidence>
<dbReference type="Pfam" id="PF04241">
    <property type="entry name" value="DUF423"/>
    <property type="match status" value="1"/>
</dbReference>
<evidence type="ECO:0000256" key="1">
    <source>
        <dbReference type="ARBA" id="ARBA00004141"/>
    </source>
</evidence>
<accession>A0ABY7NI43</accession>
<dbReference type="RefSeq" id="WP_270075840.1">
    <property type="nucleotide sequence ID" value="NZ_CP115174.1"/>
</dbReference>
<keyword evidence="8" id="KW-1185">Reference proteome</keyword>
<proteinExistence type="inferred from homology"/>
<feature type="transmembrane region" description="Helical" evidence="6">
    <location>
        <begin position="68"/>
        <end position="88"/>
    </location>
</feature>
<comment type="similarity">
    <text evidence="2">Belongs to the UPF0382 family.</text>
</comment>
<feature type="transmembrane region" description="Helical" evidence="6">
    <location>
        <begin position="94"/>
        <end position="115"/>
    </location>
</feature>
<protein>
    <submittedName>
        <fullName evidence="7">DUF423 domain-containing protein</fullName>
    </submittedName>
</protein>
<dbReference type="InterPro" id="IPR006696">
    <property type="entry name" value="DUF423"/>
</dbReference>
<feature type="transmembrane region" description="Helical" evidence="6">
    <location>
        <begin position="12"/>
        <end position="30"/>
    </location>
</feature>
<evidence type="ECO:0000256" key="5">
    <source>
        <dbReference type="ARBA" id="ARBA00023136"/>
    </source>
</evidence>
<evidence type="ECO:0000313" key="7">
    <source>
        <dbReference type="EMBL" id="WBO21191.1"/>
    </source>
</evidence>
<keyword evidence="5 6" id="KW-0472">Membrane</keyword>
<gene>
    <name evidence="7" type="ORF">PBT88_13405</name>
</gene>
<reference evidence="7 8" key="1">
    <citation type="submission" date="2022-12" db="EMBL/GenBank/DDBJ databases">
        <title>Sphingomonas abieness sp. nov., an endophytic bacterium isolated from Abies koreana.</title>
        <authorList>
            <person name="Jiang L."/>
            <person name="Lee J."/>
        </authorList>
    </citation>
    <scope>NUCLEOTIDE SEQUENCE [LARGE SCALE GENOMIC DNA]</scope>
    <source>
        <strain evidence="8">PAMB 00755</strain>
    </source>
</reference>
<name>A0ABY7NI43_9SPHN</name>
<feature type="transmembrane region" description="Helical" evidence="6">
    <location>
        <begin position="42"/>
        <end position="61"/>
    </location>
</feature>
<organism evidence="7 8">
    <name type="scientific">Sphingomonas abietis</name>
    <dbReference type="NCBI Taxonomy" id="3012344"/>
    <lineage>
        <taxon>Bacteria</taxon>
        <taxon>Pseudomonadati</taxon>
        <taxon>Pseudomonadota</taxon>
        <taxon>Alphaproteobacteria</taxon>
        <taxon>Sphingomonadales</taxon>
        <taxon>Sphingomonadaceae</taxon>
        <taxon>Sphingomonas</taxon>
    </lineage>
</organism>
<keyword evidence="4 6" id="KW-1133">Transmembrane helix</keyword>
<dbReference type="PANTHER" id="PTHR43461:SF1">
    <property type="entry name" value="TRANSMEMBRANE PROTEIN 256"/>
    <property type="match status" value="1"/>
</dbReference>
<comment type="subcellular location">
    <subcellularLocation>
        <location evidence="1">Membrane</location>
        <topology evidence="1">Multi-pass membrane protein</topology>
    </subcellularLocation>
</comment>